<name>A0A9P3CAC1_ASPVI</name>
<feature type="domain" description="Zn(2)-C6 fungal-type" evidence="8">
    <location>
        <begin position="14"/>
        <end position="43"/>
    </location>
</feature>
<evidence type="ECO:0000256" key="2">
    <source>
        <dbReference type="ARBA" id="ARBA00022833"/>
    </source>
</evidence>
<dbReference type="PANTHER" id="PTHR31779">
    <property type="entry name" value="2-NITROPROPANE DIOXYGENASE FAMILY, PUTATIVE (AFU_ORTHOLOGUE AFUA_2G17430)-RELATED"/>
    <property type="match status" value="1"/>
</dbReference>
<keyword evidence="2" id="KW-0862">Zinc</keyword>
<accession>A0A9P3CAC1</accession>
<dbReference type="InterPro" id="IPR001138">
    <property type="entry name" value="Zn2Cys6_DnaBD"/>
</dbReference>
<dbReference type="InterPro" id="IPR052478">
    <property type="entry name" value="Metabolite_Synth_Reg"/>
</dbReference>
<evidence type="ECO:0000313" key="9">
    <source>
        <dbReference type="EMBL" id="GIK06624.1"/>
    </source>
</evidence>
<keyword evidence="3" id="KW-0805">Transcription regulation</keyword>
<evidence type="ECO:0000256" key="7">
    <source>
        <dbReference type="SAM" id="MobiDB-lite"/>
    </source>
</evidence>
<reference evidence="9 10" key="1">
    <citation type="submission" date="2021-02" db="EMBL/GenBank/DDBJ databases">
        <title>Pan-genome distribution and transcriptional activeness of fungal secondary metabolism genes in Aspergillus section Fumigati.</title>
        <authorList>
            <person name="Takahashi H."/>
            <person name="Umemura M."/>
            <person name="Ninomiya A."/>
            <person name="Kusuya Y."/>
            <person name="Urayama S."/>
            <person name="Shimizu M."/>
            <person name="Watanabe A."/>
            <person name="Kamei K."/>
            <person name="Yaguchi T."/>
            <person name="Hagiwara D."/>
        </authorList>
    </citation>
    <scope>NUCLEOTIDE SEQUENCE [LARGE SCALE GENOMIC DNA]</scope>
    <source>
        <strain evidence="9 10">IFM 47045</strain>
    </source>
</reference>
<dbReference type="GO" id="GO:0000981">
    <property type="term" value="F:DNA-binding transcription factor activity, RNA polymerase II-specific"/>
    <property type="evidence" value="ECO:0007669"/>
    <property type="project" value="InterPro"/>
</dbReference>
<sequence>MSGQVKRQRRSKVACEPCRTRKRKCNGQQPCEMCTESEYTCRYDLGSRKKRNKNITLQNLTAVQPAQTQQTESHSESPRAPRPPTPPSPSQLGERFSNAVQQSIGPNSGAVFVQNLGLKIDPLNALDPQVFAWNIGLRQLPGTFTALPIVAPCYGFIDQDSCFEYIPSRWHRPSAFEPYDVVLCGVAAMGYLFSQRKAVAAELHLVESAKSALEQRSGGEIPPLMLITGWALRVSYLRLTASPHTAWLASCTLLHLIDASGLHLDPSSRHALLRPTQNIDDDIRRRIVSFSQYINTWVSFDLARSRIILHGASYTTPSSRDGDFTAEMLDLLPLSESLDPFTPVDAVQLTSMLVNIMQSSRTQPPSVLSQCNLVLCIFRRLRAVHSTLSAALMGQMLALIAKALACARELVDANCPWSHVANVPFQIICTLLAVDSPESLSLLDDAVRTLKYVTDVYDTEVLREAYRTAGSLILLQQRRKDHDAARLNGLLGLHFAHDHEPMSQRRQSIENSESFADLVADLSSSENFDFAQFFIADNSWNVLGMDS</sequence>
<keyword evidence="5" id="KW-0804">Transcription</keyword>
<keyword evidence="6" id="KW-0539">Nucleus</keyword>
<evidence type="ECO:0000259" key="8">
    <source>
        <dbReference type="PROSITE" id="PS50048"/>
    </source>
</evidence>
<keyword evidence="4" id="KW-0238">DNA-binding</keyword>
<dbReference type="SUPFAM" id="SSF57701">
    <property type="entry name" value="Zn2/Cys6 DNA-binding domain"/>
    <property type="match status" value="1"/>
</dbReference>
<feature type="compositionally biased region" description="Pro residues" evidence="7">
    <location>
        <begin position="80"/>
        <end position="89"/>
    </location>
</feature>
<dbReference type="SMART" id="SM00066">
    <property type="entry name" value="GAL4"/>
    <property type="match status" value="1"/>
</dbReference>
<dbReference type="Proteomes" id="UP000710440">
    <property type="component" value="Unassembled WGS sequence"/>
</dbReference>
<dbReference type="InterPro" id="IPR036864">
    <property type="entry name" value="Zn2-C6_fun-type_DNA-bd_sf"/>
</dbReference>
<dbReference type="OrthoDB" id="9986881at2759"/>
<dbReference type="EMBL" id="BOPL01000011">
    <property type="protein sequence ID" value="GIK06624.1"/>
    <property type="molecule type" value="Genomic_DNA"/>
</dbReference>
<protein>
    <recommendedName>
        <fullName evidence="8">Zn(2)-C6 fungal-type domain-containing protein</fullName>
    </recommendedName>
</protein>
<proteinExistence type="predicted"/>
<dbReference type="CDD" id="cd00067">
    <property type="entry name" value="GAL4"/>
    <property type="match status" value="1"/>
</dbReference>
<dbReference type="GO" id="GO:0003677">
    <property type="term" value="F:DNA binding"/>
    <property type="evidence" value="ECO:0007669"/>
    <property type="project" value="UniProtKB-KW"/>
</dbReference>
<gene>
    <name evidence="9" type="ORF">Aspvir_002274</name>
</gene>
<feature type="compositionally biased region" description="Polar residues" evidence="7">
    <location>
        <begin position="59"/>
        <end position="72"/>
    </location>
</feature>
<dbReference type="PROSITE" id="PS00463">
    <property type="entry name" value="ZN2_CY6_FUNGAL_1"/>
    <property type="match status" value="1"/>
</dbReference>
<dbReference type="FunFam" id="4.10.240.10:FF:000083">
    <property type="entry name" value="C6 transcription factor, putative"/>
    <property type="match status" value="1"/>
</dbReference>
<feature type="region of interest" description="Disordered" evidence="7">
    <location>
        <begin position="59"/>
        <end position="94"/>
    </location>
</feature>
<keyword evidence="10" id="KW-1185">Reference proteome</keyword>
<dbReference type="Pfam" id="PF00172">
    <property type="entry name" value="Zn_clus"/>
    <property type="match status" value="1"/>
</dbReference>
<dbReference type="PROSITE" id="PS50048">
    <property type="entry name" value="ZN2_CY6_FUNGAL_2"/>
    <property type="match status" value="1"/>
</dbReference>
<evidence type="ECO:0000256" key="1">
    <source>
        <dbReference type="ARBA" id="ARBA00022723"/>
    </source>
</evidence>
<evidence type="ECO:0000256" key="4">
    <source>
        <dbReference type="ARBA" id="ARBA00023125"/>
    </source>
</evidence>
<dbReference type="GO" id="GO:0008270">
    <property type="term" value="F:zinc ion binding"/>
    <property type="evidence" value="ECO:0007669"/>
    <property type="project" value="InterPro"/>
</dbReference>
<evidence type="ECO:0000313" key="10">
    <source>
        <dbReference type="Proteomes" id="UP000710440"/>
    </source>
</evidence>
<dbReference type="GeneID" id="66930256"/>
<comment type="caution">
    <text evidence="9">The sequence shown here is derived from an EMBL/GenBank/DDBJ whole genome shotgun (WGS) entry which is preliminary data.</text>
</comment>
<keyword evidence="1" id="KW-0479">Metal-binding</keyword>
<dbReference type="Gene3D" id="4.10.240.10">
    <property type="entry name" value="Zn(2)-C6 fungal-type DNA-binding domain"/>
    <property type="match status" value="1"/>
</dbReference>
<dbReference type="CDD" id="cd12148">
    <property type="entry name" value="fungal_TF_MHR"/>
    <property type="match status" value="1"/>
</dbReference>
<organism evidence="9 10">
    <name type="scientific">Aspergillus viridinutans</name>
    <dbReference type="NCBI Taxonomy" id="75553"/>
    <lineage>
        <taxon>Eukaryota</taxon>
        <taxon>Fungi</taxon>
        <taxon>Dikarya</taxon>
        <taxon>Ascomycota</taxon>
        <taxon>Pezizomycotina</taxon>
        <taxon>Eurotiomycetes</taxon>
        <taxon>Eurotiomycetidae</taxon>
        <taxon>Eurotiales</taxon>
        <taxon>Aspergillaceae</taxon>
        <taxon>Aspergillus</taxon>
        <taxon>Aspergillus subgen. Fumigati</taxon>
    </lineage>
</organism>
<dbReference type="AlphaFoldDB" id="A0A9P3CAC1"/>
<evidence type="ECO:0000256" key="3">
    <source>
        <dbReference type="ARBA" id="ARBA00023015"/>
    </source>
</evidence>
<dbReference type="PANTHER" id="PTHR31779:SF5">
    <property type="entry name" value="ZN(II)2CYS6 TRANSCRIPTION FACTOR (EUROFUNG)"/>
    <property type="match status" value="1"/>
</dbReference>
<dbReference type="GO" id="GO:0009410">
    <property type="term" value="P:response to xenobiotic stimulus"/>
    <property type="evidence" value="ECO:0007669"/>
    <property type="project" value="TreeGrafter"/>
</dbReference>
<evidence type="ECO:0000256" key="6">
    <source>
        <dbReference type="ARBA" id="ARBA00023242"/>
    </source>
</evidence>
<dbReference type="RefSeq" id="XP_043129810.1">
    <property type="nucleotide sequence ID" value="XM_043273875.1"/>
</dbReference>
<evidence type="ECO:0000256" key="5">
    <source>
        <dbReference type="ARBA" id="ARBA00023163"/>
    </source>
</evidence>